<dbReference type="PANTHER" id="PTHR47755">
    <property type="entry name" value="CELL DIVISION PROTEIN FTSX"/>
    <property type="match status" value="1"/>
</dbReference>
<evidence type="ECO:0000256" key="6">
    <source>
        <dbReference type="ARBA" id="ARBA00022519"/>
    </source>
</evidence>
<protein>
    <recommendedName>
        <fullName evidence="4 12">Cell division protein FtsX</fullName>
    </recommendedName>
</protein>
<proteinExistence type="inferred from homology"/>
<evidence type="ECO:0000256" key="2">
    <source>
        <dbReference type="ARBA" id="ARBA00007379"/>
    </source>
</evidence>
<organism evidence="16 17">
    <name type="scientific">Spiribacter roseus</name>
    <dbReference type="NCBI Taxonomy" id="1855875"/>
    <lineage>
        <taxon>Bacteria</taxon>
        <taxon>Pseudomonadati</taxon>
        <taxon>Pseudomonadota</taxon>
        <taxon>Gammaproteobacteria</taxon>
        <taxon>Chromatiales</taxon>
        <taxon>Ectothiorhodospiraceae</taxon>
        <taxon>Spiribacter</taxon>
    </lineage>
</organism>
<keyword evidence="9 13" id="KW-1133">Transmembrane helix</keyword>
<dbReference type="Proteomes" id="UP001556636">
    <property type="component" value="Unassembled WGS sequence"/>
</dbReference>
<evidence type="ECO:0000256" key="5">
    <source>
        <dbReference type="ARBA" id="ARBA00022475"/>
    </source>
</evidence>
<evidence type="ECO:0000256" key="10">
    <source>
        <dbReference type="ARBA" id="ARBA00023136"/>
    </source>
</evidence>
<dbReference type="Pfam" id="PF02687">
    <property type="entry name" value="FtsX"/>
    <property type="match status" value="1"/>
</dbReference>
<evidence type="ECO:0000256" key="11">
    <source>
        <dbReference type="ARBA" id="ARBA00023306"/>
    </source>
</evidence>
<keyword evidence="8 13" id="KW-0812">Transmembrane</keyword>
<comment type="subcellular location">
    <subcellularLocation>
        <location evidence="1">Cell inner membrane</location>
        <topology evidence="1">Multi-pass membrane protein</topology>
    </subcellularLocation>
</comment>
<dbReference type="InterPro" id="IPR040690">
    <property type="entry name" value="FtsX_ECD"/>
</dbReference>
<comment type="caution">
    <text evidence="16">The sequence shown here is derived from an EMBL/GenBank/DDBJ whole genome shotgun (WGS) entry which is preliminary data.</text>
</comment>
<feature type="transmembrane region" description="Helical" evidence="13">
    <location>
        <begin position="176"/>
        <end position="196"/>
    </location>
</feature>
<dbReference type="InterPro" id="IPR003838">
    <property type="entry name" value="ABC3_permease_C"/>
</dbReference>
<evidence type="ECO:0000256" key="8">
    <source>
        <dbReference type="ARBA" id="ARBA00022692"/>
    </source>
</evidence>
<dbReference type="RefSeq" id="WP_367951473.1">
    <property type="nucleotide sequence ID" value="NZ_JBAKFG010000002.1"/>
</dbReference>
<keyword evidence="17" id="KW-1185">Reference proteome</keyword>
<evidence type="ECO:0000313" key="17">
    <source>
        <dbReference type="Proteomes" id="UP001556636"/>
    </source>
</evidence>
<name>A0ABV3RXS0_9GAMM</name>
<accession>A0ABV3RXS0</accession>
<evidence type="ECO:0000256" key="9">
    <source>
        <dbReference type="ARBA" id="ARBA00022989"/>
    </source>
</evidence>
<dbReference type="InterPro" id="IPR004513">
    <property type="entry name" value="FtsX"/>
</dbReference>
<keyword evidence="6 12" id="KW-0997">Cell inner membrane</keyword>
<feature type="transmembrane region" description="Helical" evidence="13">
    <location>
        <begin position="229"/>
        <end position="251"/>
    </location>
</feature>
<evidence type="ECO:0000256" key="1">
    <source>
        <dbReference type="ARBA" id="ARBA00004429"/>
    </source>
</evidence>
<dbReference type="PANTHER" id="PTHR47755:SF1">
    <property type="entry name" value="CELL DIVISION PROTEIN FTSX"/>
    <property type="match status" value="1"/>
</dbReference>
<evidence type="ECO:0000313" key="16">
    <source>
        <dbReference type="EMBL" id="MEX0373000.1"/>
    </source>
</evidence>
<evidence type="ECO:0000259" key="15">
    <source>
        <dbReference type="Pfam" id="PF18075"/>
    </source>
</evidence>
<evidence type="ECO:0000256" key="3">
    <source>
        <dbReference type="ARBA" id="ARBA00011160"/>
    </source>
</evidence>
<feature type="transmembrane region" description="Helical" evidence="13">
    <location>
        <begin position="24"/>
        <end position="48"/>
    </location>
</feature>
<dbReference type="Pfam" id="PF18075">
    <property type="entry name" value="FtsX_ECD"/>
    <property type="match status" value="1"/>
</dbReference>
<keyword evidence="7 12" id="KW-0132">Cell division</keyword>
<dbReference type="InterPro" id="IPR047590">
    <property type="entry name" value="FtsX_proteobact-type"/>
</dbReference>
<dbReference type="PIRSF" id="PIRSF003097">
    <property type="entry name" value="FtsX"/>
    <property type="match status" value="1"/>
</dbReference>
<comment type="subunit">
    <text evidence="3">Forms a membrane-associated complex with FtsE.</text>
</comment>
<evidence type="ECO:0000259" key="14">
    <source>
        <dbReference type="Pfam" id="PF02687"/>
    </source>
</evidence>
<comment type="function">
    <text evidence="12">Part of the ABC transporter FtsEX involved in cellular division.</text>
</comment>
<reference evidence="16 17" key="1">
    <citation type="submission" date="2024-02" db="EMBL/GenBank/DDBJ databases">
        <title>New especies of Spiribacter isolated from saline water.</title>
        <authorList>
            <person name="Leon M.J."/>
            <person name="De La Haba R."/>
            <person name="Sanchez-Porro C."/>
            <person name="Ventosa A."/>
        </authorList>
    </citation>
    <scope>NUCLEOTIDE SEQUENCE [LARGE SCALE GENOMIC DNA]</scope>
    <source>
        <strain evidence="17">ag22IC6-196</strain>
    </source>
</reference>
<evidence type="ECO:0000256" key="7">
    <source>
        <dbReference type="ARBA" id="ARBA00022618"/>
    </source>
</evidence>
<dbReference type="Gene3D" id="3.30.70.3040">
    <property type="match status" value="1"/>
</dbReference>
<evidence type="ECO:0000256" key="4">
    <source>
        <dbReference type="ARBA" id="ARBA00021907"/>
    </source>
</evidence>
<keyword evidence="5 12" id="KW-1003">Cell membrane</keyword>
<evidence type="ECO:0000256" key="12">
    <source>
        <dbReference type="PIRNR" id="PIRNR003097"/>
    </source>
</evidence>
<keyword evidence="11 12" id="KW-0131">Cell cycle</keyword>
<feature type="domain" description="FtsX extracellular" evidence="15">
    <location>
        <begin position="65"/>
        <end position="154"/>
    </location>
</feature>
<comment type="similarity">
    <text evidence="2 12">Belongs to the ABC-4 integral membrane protein family. FtsX subfamily.</text>
</comment>
<gene>
    <name evidence="16" type="primary">ftsX</name>
    <name evidence="16" type="ORF">V6X51_06065</name>
</gene>
<keyword evidence="10 12" id="KW-0472">Membrane</keyword>
<dbReference type="NCBIfam" id="TIGR00439">
    <property type="entry name" value="FtsX_Gneg"/>
    <property type="match status" value="1"/>
</dbReference>
<sequence>MTGRWAKLHAHAAISSLGRLRRQWLGSVMTAAAIGIALALPAAFVVAMDNLESAMDGWQGAPRASVFLDTETAADQYAAIARRIDGLDGIRGVRLITPDEALTEYRQSSGVSDPLAMLDANPLPAVVVAELAARLGPESVDRLVGRLRALPAVADLRLDRDWMARLAAIIDLGNRITALVALLLGLTVILVLFNTLRLDIENHRREIEITRLIGGTNAFIRRPFLYTGVWYGMAGGLIAGLLLAIAVTSVADPVQRLASLYGSGFRPSGPGLTGTLTLVGAGALLGLSGAWLAVGRHLSAIEPP</sequence>
<feature type="domain" description="ABC3 transporter permease C-terminal" evidence="14">
    <location>
        <begin position="179"/>
        <end position="294"/>
    </location>
</feature>
<dbReference type="EMBL" id="JBAKFG010000002">
    <property type="protein sequence ID" value="MEX0373000.1"/>
    <property type="molecule type" value="Genomic_DNA"/>
</dbReference>
<feature type="transmembrane region" description="Helical" evidence="13">
    <location>
        <begin position="271"/>
        <end position="294"/>
    </location>
</feature>
<evidence type="ECO:0000256" key="13">
    <source>
        <dbReference type="SAM" id="Phobius"/>
    </source>
</evidence>